<evidence type="ECO:0000259" key="10">
    <source>
        <dbReference type="Pfam" id="PF05193"/>
    </source>
</evidence>
<dbReference type="GO" id="GO:0046872">
    <property type="term" value="F:metal ion binding"/>
    <property type="evidence" value="ECO:0007669"/>
    <property type="project" value="UniProtKB-KW"/>
</dbReference>
<dbReference type="Gene3D" id="3.30.830.10">
    <property type="entry name" value="Metalloenzyme, LuxS/M16 peptidase-like"/>
    <property type="match status" value="4"/>
</dbReference>
<keyword evidence="5" id="KW-0862">Zinc</keyword>
<dbReference type="InterPro" id="IPR007863">
    <property type="entry name" value="Peptidase_M16_C"/>
</dbReference>
<organism evidence="12">
    <name type="scientific">Phallusia mammillata</name>
    <dbReference type="NCBI Taxonomy" id="59560"/>
    <lineage>
        <taxon>Eukaryota</taxon>
        <taxon>Metazoa</taxon>
        <taxon>Chordata</taxon>
        <taxon>Tunicata</taxon>
        <taxon>Ascidiacea</taxon>
        <taxon>Phlebobranchia</taxon>
        <taxon>Ascidiidae</taxon>
        <taxon>Phallusia</taxon>
    </lineage>
</organism>
<comment type="similarity">
    <text evidence="1 7">Belongs to the peptidase M16 family.</text>
</comment>
<dbReference type="SUPFAM" id="SSF63411">
    <property type="entry name" value="LuxS/MPP-like metallohydrolase"/>
    <property type="match status" value="4"/>
</dbReference>
<evidence type="ECO:0000256" key="8">
    <source>
        <dbReference type="SAM" id="MobiDB-lite"/>
    </source>
</evidence>
<evidence type="ECO:0000256" key="1">
    <source>
        <dbReference type="ARBA" id="ARBA00007261"/>
    </source>
</evidence>
<proteinExistence type="evidence at transcript level"/>
<feature type="region of interest" description="Disordered" evidence="8">
    <location>
        <begin position="36"/>
        <end position="80"/>
    </location>
</feature>
<feature type="domain" description="Peptidase M16 middle/third" evidence="11">
    <location>
        <begin position="432"/>
        <end position="718"/>
    </location>
</feature>
<dbReference type="AlphaFoldDB" id="A0A6F9DF74"/>
<dbReference type="InterPro" id="IPR001431">
    <property type="entry name" value="Pept_M16_Zn_BS"/>
</dbReference>
<dbReference type="InterPro" id="IPR011765">
    <property type="entry name" value="Pept_M16_N"/>
</dbReference>
<keyword evidence="2" id="KW-0645">Protease</keyword>
<sequence length="1029" mass="117506">MAKLQVLREPKKSPHDKKEYKTVVLPNGLKVLLISDPSFPTENEFEDDESENDEYSSEDESGSEVDDDGALSADGRDDSSESKKQAAAALCVGVGSFLDPDNIPGLAHFLEHMVFMGTETYPDENHFDKFIQTHGGSDNASTDCEHTMYQFEVNPKYLKQALEIWSKFFICPLMTYSCIGREVKAVDSEFQMAVVDDQPRFEQLLGHLCKHNPINKFLWGNEVSLKQNPEKNGVDVYKTLHEFHKQHYYAPKMVLALQSNESLDTLQQWVVEIFSDVPVMDVRTNGVQTKEVCADVPTSKLPSFTLCNVVPVQNIQEMHFIWFLPSVIKNYKCKPLHYALWLISHEGKGGLLSCLKEKHLATSIATNDDDRSGFDDCKLYALVSIDITLTDLGVKNKNEVIDIVFAYISMIRESGPSTAIYKEIQQIELNNFTYMDEDTPLNNVECGAQNLLLYAPEDVWTGDYLMSEYNPNLIQEVMNGLMPDKCMLFLYDSNNKNLNPTELKKEPWFGTQFFTEKIDQTYVDKWLANDFNYNLSLPLENHFIPSDFTLVDSQKSSEDLITNPSLLVDEPLLKTWFKTDHKFNLPKGFARFILNNSNFTATTEHQVFLDLLVEVLEYNLSEVMFDATAASFYYGISISNYYGLQVKVSGCSHKMNLVVDLLFDHLFGFSTNQEVFEEQRMLLKKSYYNKLLESKKLCKDIRLTLLERQRFSIVDKYAIMDQLTLPAFLAFVKAYLAGLRVESLVQGNFDAKGGMKLVSKIQEKLKASAPCRVVENNRILTVPITKPYIHIRAMNLNDDNSMVTIYLQVGACSVCKSVELELLNMIMGEPCFDILRTKKQLGYSVYTIDHHTAGVLGLSLNVQSQNSKFSVEQLTETMVDFLHNVFYSLLKKMSPEEFQEHVDALDALKKVDDTQLEEEVNRNWDEILSRDFVFDRLKREIKELETVTHRDVLSLYESIVLSQPRQLTIQVRGNTPDQSGESTDQIENLTKFVFLEANNTQSPSNANGITNFASFRKTAQYYPVCHTQI</sequence>
<dbReference type="InterPro" id="IPR011249">
    <property type="entry name" value="Metalloenz_LuxS/M16"/>
</dbReference>
<keyword evidence="4" id="KW-0378">Hydrolase</keyword>
<reference evidence="12" key="1">
    <citation type="submission" date="2020-04" db="EMBL/GenBank/DDBJ databases">
        <authorList>
            <person name="Neveu A P."/>
        </authorList>
    </citation>
    <scope>NUCLEOTIDE SEQUENCE</scope>
    <source>
        <tissue evidence="12">Whole embryo</tissue>
    </source>
</reference>
<protein>
    <submittedName>
        <fullName evidence="12">Insulin-degrading enzyme</fullName>
    </submittedName>
</protein>
<evidence type="ECO:0000256" key="6">
    <source>
        <dbReference type="ARBA" id="ARBA00023049"/>
    </source>
</evidence>
<name>A0A6F9DF74_9ASCI</name>
<keyword evidence="6" id="KW-0482">Metalloprotease</keyword>
<evidence type="ECO:0000256" key="7">
    <source>
        <dbReference type="RuleBase" id="RU004447"/>
    </source>
</evidence>
<evidence type="ECO:0000256" key="4">
    <source>
        <dbReference type="ARBA" id="ARBA00022801"/>
    </source>
</evidence>
<feature type="domain" description="Peptidase M16 C-terminal" evidence="10">
    <location>
        <begin position="723"/>
        <end position="905"/>
    </location>
</feature>
<accession>A0A6F9DF74</accession>
<feature type="domain" description="Peptidase M16 C-terminal" evidence="10">
    <location>
        <begin position="237"/>
        <end position="426"/>
    </location>
</feature>
<dbReference type="PANTHER" id="PTHR43690">
    <property type="entry name" value="NARDILYSIN"/>
    <property type="match status" value="1"/>
</dbReference>
<dbReference type="InterPro" id="IPR032632">
    <property type="entry name" value="Peptidase_M16_M"/>
</dbReference>
<keyword evidence="3" id="KW-0479">Metal-binding</keyword>
<dbReference type="FunFam" id="3.30.830.10:FF:000005">
    <property type="entry name" value="nardilysin isoform X1"/>
    <property type="match status" value="1"/>
</dbReference>
<dbReference type="Pfam" id="PF16187">
    <property type="entry name" value="Peptidase_M16_M"/>
    <property type="match status" value="1"/>
</dbReference>
<feature type="domain" description="Peptidase M16 N-terminal" evidence="9">
    <location>
        <begin position="80"/>
        <end position="210"/>
    </location>
</feature>
<evidence type="ECO:0000313" key="12">
    <source>
        <dbReference type="EMBL" id="CAB3255185.1"/>
    </source>
</evidence>
<evidence type="ECO:0000259" key="9">
    <source>
        <dbReference type="Pfam" id="PF00675"/>
    </source>
</evidence>
<feature type="region of interest" description="Disordered" evidence="8">
    <location>
        <begin position="1"/>
        <end position="21"/>
    </location>
</feature>
<evidence type="ECO:0000256" key="2">
    <source>
        <dbReference type="ARBA" id="ARBA00022670"/>
    </source>
</evidence>
<dbReference type="PROSITE" id="PS00143">
    <property type="entry name" value="INSULINASE"/>
    <property type="match status" value="1"/>
</dbReference>
<dbReference type="InterPro" id="IPR050626">
    <property type="entry name" value="Peptidase_M16"/>
</dbReference>
<evidence type="ECO:0000259" key="11">
    <source>
        <dbReference type="Pfam" id="PF16187"/>
    </source>
</evidence>
<evidence type="ECO:0000256" key="3">
    <source>
        <dbReference type="ARBA" id="ARBA00022723"/>
    </source>
</evidence>
<dbReference type="EMBL" id="LR785917">
    <property type="protein sequence ID" value="CAB3255185.1"/>
    <property type="molecule type" value="mRNA"/>
</dbReference>
<dbReference type="PANTHER" id="PTHR43690:SF18">
    <property type="entry name" value="INSULIN-DEGRADING ENZYME-RELATED"/>
    <property type="match status" value="1"/>
</dbReference>
<feature type="compositionally biased region" description="Acidic residues" evidence="8">
    <location>
        <begin position="43"/>
        <end position="69"/>
    </location>
</feature>
<dbReference type="Pfam" id="PF00675">
    <property type="entry name" value="Peptidase_M16"/>
    <property type="match status" value="1"/>
</dbReference>
<gene>
    <name evidence="12" type="primary">Ide-001</name>
</gene>
<dbReference type="GO" id="GO:0004222">
    <property type="term" value="F:metalloendopeptidase activity"/>
    <property type="evidence" value="ECO:0007669"/>
    <property type="project" value="InterPro"/>
</dbReference>
<dbReference type="GO" id="GO:0006508">
    <property type="term" value="P:proteolysis"/>
    <property type="evidence" value="ECO:0007669"/>
    <property type="project" value="UniProtKB-KW"/>
</dbReference>
<dbReference type="Pfam" id="PF05193">
    <property type="entry name" value="Peptidase_M16_C"/>
    <property type="match status" value="2"/>
</dbReference>
<evidence type="ECO:0000256" key="5">
    <source>
        <dbReference type="ARBA" id="ARBA00022833"/>
    </source>
</evidence>